<reference evidence="1 2" key="1">
    <citation type="submission" date="2018-11" db="EMBL/GenBank/DDBJ databases">
        <authorList>
            <person name="Lopez-Roques C."/>
            <person name="Donnadieu C."/>
            <person name="Bouchez O."/>
            <person name="Klopp C."/>
            <person name="Cabau C."/>
            <person name="Zahm M."/>
        </authorList>
    </citation>
    <scope>NUCLEOTIDE SEQUENCE [LARGE SCALE GENOMIC DNA]</scope>
    <source>
        <strain evidence="1">RS831</strain>
        <tissue evidence="1">Whole body</tissue>
    </source>
</reference>
<evidence type="ECO:0000313" key="2">
    <source>
        <dbReference type="Proteomes" id="UP000283210"/>
    </source>
</evidence>
<protein>
    <submittedName>
        <fullName evidence="1">Uncharacterized protein</fullName>
    </submittedName>
</protein>
<organism evidence="1 2">
    <name type="scientific">Oryzias javanicus</name>
    <name type="common">Javanese ricefish</name>
    <name type="synonym">Aplocheilus javanicus</name>
    <dbReference type="NCBI Taxonomy" id="123683"/>
    <lineage>
        <taxon>Eukaryota</taxon>
        <taxon>Metazoa</taxon>
        <taxon>Chordata</taxon>
        <taxon>Craniata</taxon>
        <taxon>Vertebrata</taxon>
        <taxon>Euteleostomi</taxon>
        <taxon>Actinopterygii</taxon>
        <taxon>Neopterygii</taxon>
        <taxon>Teleostei</taxon>
        <taxon>Neoteleostei</taxon>
        <taxon>Acanthomorphata</taxon>
        <taxon>Ovalentaria</taxon>
        <taxon>Atherinomorphae</taxon>
        <taxon>Beloniformes</taxon>
        <taxon>Adrianichthyidae</taxon>
        <taxon>Oryziinae</taxon>
        <taxon>Oryzias</taxon>
    </lineage>
</organism>
<reference evidence="1 2" key="2">
    <citation type="submission" date="2019-01" db="EMBL/GenBank/DDBJ databases">
        <title>A chromosome length genome reference of the Java medaka (oryzias javanicus).</title>
        <authorList>
            <person name="Herpin A."/>
            <person name="Takehana Y."/>
            <person name="Naruse K."/>
            <person name="Ansai S."/>
            <person name="Kawaguchi M."/>
        </authorList>
    </citation>
    <scope>NUCLEOTIDE SEQUENCE [LARGE SCALE GENOMIC DNA]</scope>
    <source>
        <strain evidence="1">RS831</strain>
        <tissue evidence="1">Whole body</tissue>
    </source>
</reference>
<keyword evidence="2" id="KW-1185">Reference proteome</keyword>
<proteinExistence type="predicted"/>
<gene>
    <name evidence="1" type="ORF">OJAV_G00165720</name>
</gene>
<sequence>MDPVAMGTTDDTLCRGSRAQVIGASSSARGSAFLLLQLSGDSLLRAHLGHPGTRSSLRLRKDLKFGELVLLEQGAVRGADFSLVHRKPLHKLMSLGRS</sequence>
<evidence type="ECO:0000313" key="1">
    <source>
        <dbReference type="EMBL" id="RVE63212.1"/>
    </source>
</evidence>
<dbReference type="AlphaFoldDB" id="A0A3S2U5H7"/>
<dbReference type="Proteomes" id="UP000283210">
    <property type="component" value="Chromosome 16"/>
</dbReference>
<name>A0A3S2U5H7_ORYJA</name>
<dbReference type="EMBL" id="CM012452">
    <property type="protein sequence ID" value="RVE63212.1"/>
    <property type="molecule type" value="Genomic_DNA"/>
</dbReference>
<accession>A0A3S2U5H7</accession>